<dbReference type="InterPro" id="IPR003445">
    <property type="entry name" value="Cat_transpt"/>
</dbReference>
<evidence type="ECO:0000256" key="1">
    <source>
        <dbReference type="ARBA" id="ARBA00004141"/>
    </source>
</evidence>
<evidence type="ECO:0000313" key="13">
    <source>
        <dbReference type="Proteomes" id="UP000224634"/>
    </source>
</evidence>
<feature type="transmembrane region" description="Helical" evidence="10">
    <location>
        <begin position="21"/>
        <end position="46"/>
    </location>
</feature>
<feature type="transmembrane region" description="Helical" evidence="10">
    <location>
        <begin position="696"/>
        <end position="717"/>
    </location>
</feature>
<feature type="compositionally biased region" description="Basic and acidic residues" evidence="11">
    <location>
        <begin position="242"/>
        <end position="260"/>
    </location>
</feature>
<keyword evidence="9 10" id="KW-0472">Membrane</keyword>
<feature type="compositionally biased region" description="Basic and acidic residues" evidence="11">
    <location>
        <begin position="164"/>
        <end position="178"/>
    </location>
</feature>
<dbReference type="GO" id="GO:1990573">
    <property type="term" value="P:potassium ion import across plasma membrane"/>
    <property type="evidence" value="ECO:0007669"/>
    <property type="project" value="TreeGrafter"/>
</dbReference>
<dbReference type="NCBIfam" id="TIGR00934">
    <property type="entry name" value="2a38euk"/>
    <property type="match status" value="1"/>
</dbReference>
<keyword evidence="7 10" id="KW-1133">Transmembrane helix</keyword>
<keyword evidence="6 10" id="KW-0630">Potassium</keyword>
<feature type="region of interest" description="Disordered" evidence="11">
    <location>
        <begin position="242"/>
        <end position="353"/>
    </location>
</feature>
<dbReference type="InterPro" id="IPR004773">
    <property type="entry name" value="K/Na_transp_Trk1/HKT1"/>
</dbReference>
<dbReference type="OrthoDB" id="9999863at2759"/>
<keyword evidence="4 10" id="KW-0633">Potassium transport</keyword>
<dbReference type="Proteomes" id="UP000224634">
    <property type="component" value="Unassembled WGS sequence"/>
</dbReference>
<feature type="transmembrane region" description="Helical" evidence="10">
    <location>
        <begin position="538"/>
        <end position="561"/>
    </location>
</feature>
<evidence type="ECO:0000256" key="7">
    <source>
        <dbReference type="ARBA" id="ARBA00022989"/>
    </source>
</evidence>
<dbReference type="AlphaFoldDB" id="A0A2B7WNV1"/>
<feature type="region of interest" description="Disordered" evidence="11">
    <location>
        <begin position="124"/>
        <end position="224"/>
    </location>
</feature>
<gene>
    <name evidence="12" type="ORF">AJ80_09563</name>
</gene>
<dbReference type="InterPro" id="IPR051143">
    <property type="entry name" value="TrkH_K-transport"/>
</dbReference>
<keyword evidence="5 10" id="KW-0812">Transmembrane</keyword>
<dbReference type="EMBL" id="PDNA01000299">
    <property type="protein sequence ID" value="PGG98238.1"/>
    <property type="molecule type" value="Genomic_DNA"/>
</dbReference>
<feature type="transmembrane region" description="Helical" evidence="10">
    <location>
        <begin position="477"/>
        <end position="503"/>
    </location>
</feature>
<comment type="caution">
    <text evidence="12">The sequence shown here is derived from an EMBL/GenBank/DDBJ whole genome shotgun (WGS) entry which is preliminary data.</text>
</comment>
<dbReference type="InterPro" id="IPR015958">
    <property type="entry name" value="Trk1_fungi"/>
</dbReference>
<feature type="transmembrane region" description="Helical" evidence="10">
    <location>
        <begin position="407"/>
        <end position="431"/>
    </location>
</feature>
<dbReference type="PANTHER" id="PTHR31064:SF30">
    <property type="entry name" value="HIGH-AFFINITY POTASSIUM TRANSPORT PROTEIN-RELATED"/>
    <property type="match status" value="1"/>
</dbReference>
<feature type="compositionally biased region" description="Basic and acidic residues" evidence="11">
    <location>
        <begin position="199"/>
        <end position="208"/>
    </location>
</feature>
<dbReference type="PANTHER" id="PTHR31064">
    <property type="entry name" value="POTASSIUM TRANSPORT PROTEIN DDB_G0292412-RELATED"/>
    <property type="match status" value="1"/>
</dbReference>
<name>A0A2B7WNV1_POLH7</name>
<evidence type="ECO:0000256" key="5">
    <source>
        <dbReference type="ARBA" id="ARBA00022692"/>
    </source>
</evidence>
<sequence>MLRSTWKYAKAIKPRIPVVRSLGFNFISIHYAYIISCALAISVVIYPGGRMRYIDALFFGTGSATQSGLNTLDVNLLRTYQQVGLYFGSMITNPIVVHSCVVFVRLYWFERRFQHVVRDAKDLRRTKSRARTVTDDAAAPDLDREERGVAGQKIVVVRNNAGEAGRKMEEHEVMKPDPESPSDTDGSTRQNGDNSSSSDRTDQPETLEHNGSLGVSPHSTNDAGIRLPVQLSPEQHIAFLENQRKERGALRIPSPREFDRGGAPQSLDEPSDGGELGRKQTSQSERSQGHRSMDNSATKPVQPTPGQHITIDEPGVFRARSRNTTFPRADSRRTASGARDRDEPAPRAQRRNTLSTLLRTVTRQEDVDPSPYLSWEPTIGRNSAFIDLTESQRDELGGIEYRALKTLAIILISYFFFFHLLGIVCLVPWIMNHGKYGDIVKKYGQGRPWWAIFSAASSFNDQGFTITPDSMVSFYGAIFPLLLMSFLIVIGNTGFPCMLRFIIWMFSKMVPKGSAVWEELRFLLDHPRRCFTLLFPRAATWWLFGILIILNGVDLIFFIILDLNDPDVTSIPPGIRFVDGLFQATATRTAGLSVISLSTLHPAIQVSYLIMMYISVFPIAISMRRTNVYEERSLGIYYPADEDEDGVDQGDRMKEPSYVGAHLRKQLSFDLWFVFLGLFIIAIVEGHRLENTNQSAFTMFSVLFEIVSAYGTVGLSLGYPNKNYAFSGEFRSLSKLVIIAMEIRGRHRGLPYALDRAVLLPSETLHQKEMADANRRIRRRGSGLSTGSAWTTGQVQGGVSNWRDEMGSSSAVAPPAGRSLSFNERIFTTPGNVNVDGPTPLRSDAANVVSRLSTQREE</sequence>
<reference evidence="12 13" key="1">
    <citation type="submission" date="2017-10" db="EMBL/GenBank/DDBJ databases">
        <title>Comparative genomics in systemic dimorphic fungi from Ajellomycetaceae.</title>
        <authorList>
            <person name="Munoz J.F."/>
            <person name="Mcewen J.G."/>
            <person name="Clay O.K."/>
            <person name="Cuomo C.A."/>
        </authorList>
    </citation>
    <scope>NUCLEOTIDE SEQUENCE [LARGE SCALE GENOMIC DNA]</scope>
    <source>
        <strain evidence="12 13">UAMH7299</strain>
    </source>
</reference>
<comment type="similarity">
    <text evidence="2 10">Belongs to the TrkH potassium transport family.</text>
</comment>
<evidence type="ECO:0000256" key="4">
    <source>
        <dbReference type="ARBA" id="ARBA00022538"/>
    </source>
</evidence>
<evidence type="ECO:0000256" key="11">
    <source>
        <dbReference type="SAM" id="MobiDB-lite"/>
    </source>
</evidence>
<evidence type="ECO:0000313" key="12">
    <source>
        <dbReference type="EMBL" id="PGG98238.1"/>
    </source>
</evidence>
<evidence type="ECO:0000256" key="6">
    <source>
        <dbReference type="ARBA" id="ARBA00022958"/>
    </source>
</evidence>
<comment type="subcellular location">
    <subcellularLocation>
        <location evidence="1">Membrane</location>
        <topology evidence="1">Multi-pass membrane protein</topology>
    </subcellularLocation>
</comment>
<evidence type="ECO:0000256" key="3">
    <source>
        <dbReference type="ARBA" id="ARBA00022448"/>
    </source>
</evidence>
<feature type="transmembrane region" description="Helical" evidence="10">
    <location>
        <begin position="603"/>
        <end position="623"/>
    </location>
</feature>
<accession>A0A2B7WNV1</accession>
<keyword evidence="3 10" id="KW-0813">Transport</keyword>
<evidence type="ECO:0000256" key="8">
    <source>
        <dbReference type="ARBA" id="ARBA00023065"/>
    </source>
</evidence>
<keyword evidence="13" id="KW-1185">Reference proteome</keyword>
<dbReference type="STRING" id="1447883.A0A2B7WNV1"/>
<dbReference type="PIRSF" id="PIRSF002450">
    <property type="entry name" value="K+_transpter_TRK"/>
    <property type="match status" value="1"/>
</dbReference>
<evidence type="ECO:0000256" key="9">
    <source>
        <dbReference type="ARBA" id="ARBA00023136"/>
    </source>
</evidence>
<feature type="compositionally biased region" description="Polar residues" evidence="11">
    <location>
        <begin position="294"/>
        <end position="307"/>
    </location>
</feature>
<dbReference type="GO" id="GO:0140107">
    <property type="term" value="F:high-affinity potassium ion transmembrane transporter activity"/>
    <property type="evidence" value="ECO:0007669"/>
    <property type="project" value="TreeGrafter"/>
</dbReference>
<feature type="transmembrane region" description="Helical" evidence="10">
    <location>
        <begin position="85"/>
        <end position="108"/>
    </location>
</feature>
<evidence type="ECO:0000256" key="10">
    <source>
        <dbReference type="PIRNR" id="PIRNR002450"/>
    </source>
</evidence>
<proteinExistence type="inferred from homology"/>
<organism evidence="12 13">
    <name type="scientific">Polytolypa hystricis (strain UAMH7299)</name>
    <dbReference type="NCBI Taxonomy" id="1447883"/>
    <lineage>
        <taxon>Eukaryota</taxon>
        <taxon>Fungi</taxon>
        <taxon>Dikarya</taxon>
        <taxon>Ascomycota</taxon>
        <taxon>Pezizomycotina</taxon>
        <taxon>Eurotiomycetes</taxon>
        <taxon>Eurotiomycetidae</taxon>
        <taxon>Onygenales</taxon>
        <taxon>Onygenales incertae sedis</taxon>
        <taxon>Polytolypa</taxon>
    </lineage>
</organism>
<dbReference type="Pfam" id="PF02386">
    <property type="entry name" value="TrkH"/>
    <property type="match status" value="1"/>
</dbReference>
<feature type="compositionally biased region" description="Polar residues" evidence="11">
    <location>
        <begin position="181"/>
        <end position="198"/>
    </location>
</feature>
<keyword evidence="8 10" id="KW-0406">Ion transport</keyword>
<protein>
    <recommendedName>
        <fullName evidence="10">Potassium transport protein</fullName>
    </recommendedName>
</protein>
<dbReference type="GO" id="GO:0005886">
    <property type="term" value="C:plasma membrane"/>
    <property type="evidence" value="ECO:0007669"/>
    <property type="project" value="InterPro"/>
</dbReference>
<dbReference type="GO" id="GO:0030007">
    <property type="term" value="P:intracellular potassium ion homeostasis"/>
    <property type="evidence" value="ECO:0007669"/>
    <property type="project" value="UniProtKB-UniRule"/>
</dbReference>
<evidence type="ECO:0000256" key="2">
    <source>
        <dbReference type="ARBA" id="ARBA00009137"/>
    </source>
</evidence>
<feature type="compositionally biased region" description="Basic and acidic residues" evidence="11">
    <location>
        <begin position="329"/>
        <end position="345"/>
    </location>
</feature>
<feature type="transmembrane region" description="Helical" evidence="10">
    <location>
        <begin position="667"/>
        <end position="684"/>
    </location>
</feature>